<name>A0A6A5WM61_9PLEO</name>
<feature type="transmembrane region" description="Helical" evidence="9">
    <location>
        <begin position="97"/>
        <end position="118"/>
    </location>
</feature>
<dbReference type="OrthoDB" id="6612291at2759"/>
<dbReference type="CDD" id="cd17356">
    <property type="entry name" value="MFS_HXT"/>
    <property type="match status" value="1"/>
</dbReference>
<evidence type="ECO:0000256" key="7">
    <source>
        <dbReference type="ARBA" id="ARBA00023180"/>
    </source>
</evidence>
<feature type="transmembrane region" description="Helical" evidence="9">
    <location>
        <begin position="124"/>
        <end position="143"/>
    </location>
</feature>
<feature type="transmembrane region" description="Helical" evidence="9">
    <location>
        <begin position="444"/>
        <end position="463"/>
    </location>
</feature>
<dbReference type="AlphaFoldDB" id="A0A6A5WM61"/>
<keyword evidence="4 9" id="KW-0812">Transmembrane</keyword>
<evidence type="ECO:0000256" key="9">
    <source>
        <dbReference type="SAM" id="Phobius"/>
    </source>
</evidence>
<evidence type="ECO:0000256" key="5">
    <source>
        <dbReference type="ARBA" id="ARBA00022989"/>
    </source>
</evidence>
<dbReference type="PROSITE" id="PS00217">
    <property type="entry name" value="SUGAR_TRANSPORT_2"/>
    <property type="match status" value="1"/>
</dbReference>
<protein>
    <submittedName>
        <fullName evidence="11">General substrate transporter</fullName>
    </submittedName>
</protein>
<evidence type="ECO:0000256" key="2">
    <source>
        <dbReference type="ARBA" id="ARBA00010992"/>
    </source>
</evidence>
<dbReference type="NCBIfam" id="TIGR00879">
    <property type="entry name" value="SP"/>
    <property type="match status" value="1"/>
</dbReference>
<organism evidence="11 12">
    <name type="scientific">Amniculicola lignicola CBS 123094</name>
    <dbReference type="NCBI Taxonomy" id="1392246"/>
    <lineage>
        <taxon>Eukaryota</taxon>
        <taxon>Fungi</taxon>
        <taxon>Dikarya</taxon>
        <taxon>Ascomycota</taxon>
        <taxon>Pezizomycotina</taxon>
        <taxon>Dothideomycetes</taxon>
        <taxon>Pleosporomycetidae</taxon>
        <taxon>Pleosporales</taxon>
        <taxon>Amniculicolaceae</taxon>
        <taxon>Amniculicola</taxon>
    </lineage>
</organism>
<dbReference type="PROSITE" id="PS00216">
    <property type="entry name" value="SUGAR_TRANSPORT_1"/>
    <property type="match status" value="1"/>
</dbReference>
<dbReference type="GO" id="GO:0005886">
    <property type="term" value="C:plasma membrane"/>
    <property type="evidence" value="ECO:0007669"/>
    <property type="project" value="UniProtKB-ARBA"/>
</dbReference>
<dbReference type="SUPFAM" id="SSF103473">
    <property type="entry name" value="MFS general substrate transporter"/>
    <property type="match status" value="1"/>
</dbReference>
<keyword evidence="7" id="KW-0325">Glycoprotein</keyword>
<dbReference type="GO" id="GO:0005536">
    <property type="term" value="F:D-glucose binding"/>
    <property type="evidence" value="ECO:0007669"/>
    <property type="project" value="UniProtKB-ARBA"/>
</dbReference>
<evidence type="ECO:0000256" key="8">
    <source>
        <dbReference type="RuleBase" id="RU003346"/>
    </source>
</evidence>
<dbReference type="InterPro" id="IPR003663">
    <property type="entry name" value="Sugar/inositol_transpt"/>
</dbReference>
<dbReference type="InterPro" id="IPR036259">
    <property type="entry name" value="MFS_trans_sf"/>
</dbReference>
<evidence type="ECO:0000256" key="6">
    <source>
        <dbReference type="ARBA" id="ARBA00023136"/>
    </source>
</evidence>
<keyword evidence="5 9" id="KW-1133">Transmembrane helix</keyword>
<evidence type="ECO:0000313" key="11">
    <source>
        <dbReference type="EMBL" id="KAF2002088.1"/>
    </source>
</evidence>
<evidence type="ECO:0000259" key="10">
    <source>
        <dbReference type="PROSITE" id="PS50850"/>
    </source>
</evidence>
<sequence>MLFLNKPPDAEGSARPAIIMGIFVAFGGILFGYDTGTIGGILAMDYWVKRFATDINASGEKYITTGQQSLVVSMLSVGTFFGALGGAQLGDWIGRRWGLIAACVVFTVGVVMQTIATAVPLFTAGRTIAGFGVGLISVLIPLYQSECAPKWIRGTIVSAYQFFLTFGLLLAAVVNNATHNRNDSGSYRIPVIIQALWAVILAGGIMFLPETPRYFVKNGEMEKATHSLSRLRSLPTDSQSIKDELAEIVANHEYELSLGGSGWKDIFQSAGRQRRRLLTGMGIMAGSQLTGINFIFYYGTVFFKNSGIENPFLIGLTTNLVNVVSTVPGLWLVEKWGRRPILLWGAIGMTVCEFVVAIVGVTTESDIANKVLIAFVCFYIFFFAISWGPVGWVVIGENFSLRFRAKSVAMSVASNWIFNWAIGYATPYLVDEGPGSAGLKAKVFFIWGICCFGCALFVYFCIFETKGLTLEQIDELYERCDKAWDSTKFTPSLRFQEEVHKGSVIQSEDVEKFRAHVAEKRASISEVPA</sequence>
<keyword evidence="12" id="KW-1185">Reference proteome</keyword>
<dbReference type="Proteomes" id="UP000799779">
    <property type="component" value="Unassembled WGS sequence"/>
</dbReference>
<evidence type="ECO:0000256" key="3">
    <source>
        <dbReference type="ARBA" id="ARBA00022448"/>
    </source>
</evidence>
<keyword evidence="3 8" id="KW-0813">Transport</keyword>
<feature type="transmembrane region" description="Helical" evidence="9">
    <location>
        <begin position="340"/>
        <end position="359"/>
    </location>
</feature>
<gene>
    <name evidence="11" type="ORF">P154DRAFT_151137</name>
</gene>
<dbReference type="Gene3D" id="1.20.1250.20">
    <property type="entry name" value="MFS general substrate transporter like domains"/>
    <property type="match status" value="1"/>
</dbReference>
<dbReference type="FunFam" id="1.20.1250.20:FF:000115">
    <property type="entry name" value="High-affinity glucose transporter"/>
    <property type="match status" value="1"/>
</dbReference>
<dbReference type="InterPro" id="IPR005828">
    <property type="entry name" value="MFS_sugar_transport-like"/>
</dbReference>
<feature type="transmembrane region" description="Helical" evidence="9">
    <location>
        <begin position="187"/>
        <end position="208"/>
    </location>
</feature>
<keyword evidence="6 9" id="KW-0472">Membrane</keyword>
<dbReference type="GO" id="GO:0005351">
    <property type="term" value="F:carbohydrate:proton symporter activity"/>
    <property type="evidence" value="ECO:0007669"/>
    <property type="project" value="TreeGrafter"/>
</dbReference>
<feature type="transmembrane region" description="Helical" evidence="9">
    <location>
        <begin position="155"/>
        <end position="175"/>
    </location>
</feature>
<feature type="transmembrane region" description="Helical" evidence="9">
    <location>
        <begin position="371"/>
        <end position="395"/>
    </location>
</feature>
<reference evidence="11" key="1">
    <citation type="journal article" date="2020" name="Stud. Mycol.">
        <title>101 Dothideomycetes genomes: a test case for predicting lifestyles and emergence of pathogens.</title>
        <authorList>
            <person name="Haridas S."/>
            <person name="Albert R."/>
            <person name="Binder M."/>
            <person name="Bloem J."/>
            <person name="Labutti K."/>
            <person name="Salamov A."/>
            <person name="Andreopoulos B."/>
            <person name="Baker S."/>
            <person name="Barry K."/>
            <person name="Bills G."/>
            <person name="Bluhm B."/>
            <person name="Cannon C."/>
            <person name="Castanera R."/>
            <person name="Culley D."/>
            <person name="Daum C."/>
            <person name="Ezra D."/>
            <person name="Gonzalez J."/>
            <person name="Henrissat B."/>
            <person name="Kuo A."/>
            <person name="Liang C."/>
            <person name="Lipzen A."/>
            <person name="Lutzoni F."/>
            <person name="Magnuson J."/>
            <person name="Mondo S."/>
            <person name="Nolan M."/>
            <person name="Ohm R."/>
            <person name="Pangilinan J."/>
            <person name="Park H.-J."/>
            <person name="Ramirez L."/>
            <person name="Alfaro M."/>
            <person name="Sun H."/>
            <person name="Tritt A."/>
            <person name="Yoshinaga Y."/>
            <person name="Zwiers L.-H."/>
            <person name="Turgeon B."/>
            <person name="Goodwin S."/>
            <person name="Spatafora J."/>
            <person name="Crous P."/>
            <person name="Grigoriev I."/>
        </authorList>
    </citation>
    <scope>NUCLEOTIDE SEQUENCE</scope>
    <source>
        <strain evidence="11">CBS 123094</strain>
    </source>
</reference>
<feature type="transmembrane region" description="Helical" evidence="9">
    <location>
        <begin position="12"/>
        <end position="33"/>
    </location>
</feature>
<dbReference type="GO" id="GO:0010255">
    <property type="term" value="P:glucose mediated signaling pathway"/>
    <property type="evidence" value="ECO:0007669"/>
    <property type="project" value="UniProtKB-ARBA"/>
</dbReference>
<feature type="transmembrane region" description="Helical" evidence="9">
    <location>
        <begin position="70"/>
        <end position="90"/>
    </location>
</feature>
<comment type="subcellular location">
    <subcellularLocation>
        <location evidence="1">Membrane</location>
        <topology evidence="1">Multi-pass membrane protein</topology>
    </subcellularLocation>
</comment>
<feature type="transmembrane region" description="Helical" evidence="9">
    <location>
        <begin position="407"/>
        <end position="424"/>
    </location>
</feature>
<dbReference type="EMBL" id="ML977579">
    <property type="protein sequence ID" value="KAF2002088.1"/>
    <property type="molecule type" value="Genomic_DNA"/>
</dbReference>
<evidence type="ECO:0000256" key="4">
    <source>
        <dbReference type="ARBA" id="ARBA00022692"/>
    </source>
</evidence>
<evidence type="ECO:0000313" key="12">
    <source>
        <dbReference type="Proteomes" id="UP000799779"/>
    </source>
</evidence>
<comment type="similarity">
    <text evidence="2 8">Belongs to the major facilitator superfamily. Sugar transporter (TC 2.A.1.1) family.</text>
</comment>
<dbReference type="InterPro" id="IPR020846">
    <property type="entry name" value="MFS_dom"/>
</dbReference>
<proteinExistence type="inferred from homology"/>
<feature type="domain" description="Major facilitator superfamily (MFS) profile" evidence="10">
    <location>
        <begin position="20"/>
        <end position="466"/>
    </location>
</feature>
<dbReference type="Pfam" id="PF00083">
    <property type="entry name" value="Sugar_tr"/>
    <property type="match status" value="1"/>
</dbReference>
<dbReference type="InterPro" id="IPR050360">
    <property type="entry name" value="MFS_Sugar_Transporters"/>
</dbReference>
<dbReference type="PRINTS" id="PR00171">
    <property type="entry name" value="SUGRTRNSPORT"/>
</dbReference>
<dbReference type="InterPro" id="IPR005829">
    <property type="entry name" value="Sugar_transporter_CS"/>
</dbReference>
<dbReference type="PANTHER" id="PTHR48022">
    <property type="entry name" value="PLASTIDIC GLUCOSE TRANSPORTER 4"/>
    <property type="match status" value="1"/>
</dbReference>
<evidence type="ECO:0000256" key="1">
    <source>
        <dbReference type="ARBA" id="ARBA00004141"/>
    </source>
</evidence>
<accession>A0A6A5WM61</accession>
<feature type="transmembrane region" description="Helical" evidence="9">
    <location>
        <begin position="312"/>
        <end position="333"/>
    </location>
</feature>
<feature type="transmembrane region" description="Helical" evidence="9">
    <location>
        <begin position="277"/>
        <end position="300"/>
    </location>
</feature>
<dbReference type="PANTHER" id="PTHR48022:SF17">
    <property type="entry name" value="HEXOSE TRANSPORTER"/>
    <property type="match status" value="1"/>
</dbReference>
<dbReference type="PROSITE" id="PS50850">
    <property type="entry name" value="MFS"/>
    <property type="match status" value="1"/>
</dbReference>